<dbReference type="EC" id="3.6.4.13" evidence="1"/>
<evidence type="ECO:0000256" key="2">
    <source>
        <dbReference type="ARBA" id="ARBA00022741"/>
    </source>
</evidence>
<dbReference type="GO" id="GO:0016787">
    <property type="term" value="F:hydrolase activity"/>
    <property type="evidence" value="ECO:0007669"/>
    <property type="project" value="UniProtKB-KW"/>
</dbReference>
<dbReference type="PANTHER" id="PTHR47958">
    <property type="entry name" value="ATP-DEPENDENT RNA HELICASE DBP3"/>
    <property type="match status" value="1"/>
</dbReference>
<dbReference type="SMART" id="SM00490">
    <property type="entry name" value="HELICc"/>
    <property type="match status" value="1"/>
</dbReference>
<evidence type="ECO:0000256" key="5">
    <source>
        <dbReference type="ARBA" id="ARBA00022840"/>
    </source>
</evidence>
<evidence type="ECO:0000256" key="1">
    <source>
        <dbReference type="ARBA" id="ARBA00012552"/>
    </source>
</evidence>
<organism evidence="8 9">
    <name type="scientific">Hamiltosporidium magnivora</name>
    <dbReference type="NCBI Taxonomy" id="148818"/>
    <lineage>
        <taxon>Eukaryota</taxon>
        <taxon>Fungi</taxon>
        <taxon>Fungi incertae sedis</taxon>
        <taxon>Microsporidia</taxon>
        <taxon>Dubosqiidae</taxon>
        <taxon>Hamiltosporidium</taxon>
    </lineage>
</organism>
<dbReference type="PROSITE" id="PS51192">
    <property type="entry name" value="HELICASE_ATP_BIND_1"/>
    <property type="match status" value="1"/>
</dbReference>
<dbReference type="InterPro" id="IPR014001">
    <property type="entry name" value="Helicase_ATP-bd"/>
</dbReference>
<feature type="domain" description="Helicase C-terminal" evidence="7">
    <location>
        <begin position="249"/>
        <end position="411"/>
    </location>
</feature>
<dbReference type="GO" id="GO:0005524">
    <property type="term" value="F:ATP binding"/>
    <property type="evidence" value="ECO:0007669"/>
    <property type="project" value="UniProtKB-KW"/>
</dbReference>
<dbReference type="Pfam" id="PF00270">
    <property type="entry name" value="DEAD"/>
    <property type="match status" value="1"/>
</dbReference>
<keyword evidence="3" id="KW-0378">Hydrolase</keyword>
<dbReference type="GO" id="GO:0003724">
    <property type="term" value="F:RNA helicase activity"/>
    <property type="evidence" value="ECO:0007669"/>
    <property type="project" value="UniProtKB-EC"/>
</dbReference>
<name>A0A4Q9L7A9_9MICR</name>
<dbReference type="VEuPathDB" id="MicrosporidiaDB:CWI39_0193p0010"/>
<dbReference type="Proteomes" id="UP000291404">
    <property type="component" value="Unassembled WGS sequence"/>
</dbReference>
<dbReference type="SUPFAM" id="SSF52540">
    <property type="entry name" value="P-loop containing nucleoside triphosphate hydrolases"/>
    <property type="match status" value="1"/>
</dbReference>
<dbReference type="VEuPathDB" id="MicrosporidiaDB:CWI36_1089p0010"/>
<evidence type="ECO:0000256" key="3">
    <source>
        <dbReference type="ARBA" id="ARBA00022801"/>
    </source>
</evidence>
<dbReference type="InterPro" id="IPR011545">
    <property type="entry name" value="DEAD/DEAH_box_helicase_dom"/>
</dbReference>
<comment type="caution">
    <text evidence="8">The sequence shown here is derived from an EMBL/GenBank/DDBJ whole genome shotgun (WGS) entry which is preliminary data.</text>
</comment>
<dbReference type="InterPro" id="IPR027417">
    <property type="entry name" value="P-loop_NTPase"/>
</dbReference>
<evidence type="ECO:0000313" key="8">
    <source>
        <dbReference type="EMBL" id="TBU02550.1"/>
    </source>
</evidence>
<keyword evidence="9" id="KW-1185">Reference proteome</keyword>
<dbReference type="SMART" id="SM00487">
    <property type="entry name" value="DEXDc"/>
    <property type="match status" value="1"/>
</dbReference>
<evidence type="ECO:0000259" key="6">
    <source>
        <dbReference type="PROSITE" id="PS51192"/>
    </source>
</evidence>
<keyword evidence="2" id="KW-0547">Nucleotide-binding</keyword>
<evidence type="ECO:0000313" key="9">
    <source>
        <dbReference type="Proteomes" id="UP000291404"/>
    </source>
</evidence>
<protein>
    <recommendedName>
        <fullName evidence="1">RNA helicase</fullName>
        <ecNumber evidence="1">3.6.4.13</ecNumber>
    </recommendedName>
</protein>
<proteinExistence type="predicted"/>
<dbReference type="Pfam" id="PF00271">
    <property type="entry name" value="Helicase_C"/>
    <property type="match status" value="1"/>
</dbReference>
<reference evidence="8 9" key="1">
    <citation type="submission" date="2017-12" db="EMBL/GenBank/DDBJ databases">
        <authorList>
            <person name="Pombert J.-F."/>
            <person name="Haag K.L."/>
            <person name="Ebert D."/>
        </authorList>
    </citation>
    <scope>NUCLEOTIDE SEQUENCE [LARGE SCALE GENOMIC DNA]</scope>
    <source>
        <strain evidence="8">BE-OM-2</strain>
    </source>
</reference>
<gene>
    <name evidence="8" type="ORF">CWI36_1089p0010</name>
</gene>
<dbReference type="STRING" id="148818.A0A4Q9L7A9"/>
<dbReference type="Gene3D" id="3.40.50.300">
    <property type="entry name" value="P-loop containing nucleotide triphosphate hydrolases"/>
    <property type="match status" value="2"/>
</dbReference>
<keyword evidence="4 8" id="KW-0347">Helicase</keyword>
<dbReference type="CDD" id="cd18787">
    <property type="entry name" value="SF2_C_DEAD"/>
    <property type="match status" value="1"/>
</dbReference>
<evidence type="ECO:0000259" key="7">
    <source>
        <dbReference type="PROSITE" id="PS51194"/>
    </source>
</evidence>
<accession>A0A4Q9L7A9</accession>
<dbReference type="InterPro" id="IPR001650">
    <property type="entry name" value="Helicase_C-like"/>
</dbReference>
<sequence>MGRNPSDEELIEYDETLTKEPKKTERPVTTHTSFFKDFLLIDPLNKVLASINFEHPSEVQQQCIPRAILGADILCQAKSGSGKTAVFILSTLQQIQPIPKETSAIVIVHTHELAQQVYGEFLRFLKFFENVTVDCFHGGSNFRDDRLRLKIGQPNIFVGTPGRTLDLLTRRIVHFRHVKHFIIDEVDKCLEKDTMRFVIQRIFVKTPRNKQVMMFTATLNEDKKKLCLLFLNQPHEVYVGDESKLTLHGLKQLYLNVSEENKKQKLEQILDTRNYSQLVIFVEDKIKARNLNTYLKERGFPSIDIHSDIITEERKKRFLEFKSMKHRILITTDLMSRGIDIQDINIVINYDMPDCPETYLHRVGRAGRFETKGEAISFVSDSTDSVILNQVQSRFEVSISDYEVTGDKDMLVC</sequence>
<dbReference type="GO" id="GO:0003676">
    <property type="term" value="F:nucleic acid binding"/>
    <property type="evidence" value="ECO:0007669"/>
    <property type="project" value="InterPro"/>
</dbReference>
<dbReference type="AlphaFoldDB" id="A0A4Q9L7A9"/>
<evidence type="ECO:0000256" key="4">
    <source>
        <dbReference type="ARBA" id="ARBA00022806"/>
    </source>
</evidence>
<dbReference type="EMBL" id="PITI01001089">
    <property type="protein sequence ID" value="TBU02550.1"/>
    <property type="molecule type" value="Genomic_DNA"/>
</dbReference>
<feature type="domain" description="Helicase ATP-binding" evidence="6">
    <location>
        <begin position="64"/>
        <end position="237"/>
    </location>
</feature>
<dbReference type="PROSITE" id="PS51194">
    <property type="entry name" value="HELICASE_CTER"/>
    <property type="match status" value="1"/>
</dbReference>
<keyword evidence="5" id="KW-0067">ATP-binding</keyword>